<proteinExistence type="predicted"/>
<keyword evidence="3" id="KW-1185">Reference proteome</keyword>
<feature type="transmembrane region" description="Helical" evidence="1">
    <location>
        <begin position="115"/>
        <end position="142"/>
    </location>
</feature>
<accession>A0AAJ7C6F1</accession>
<protein>
    <submittedName>
        <fullName evidence="4">Uncharacterized protein LOC107271429</fullName>
    </submittedName>
</protein>
<keyword evidence="1" id="KW-0472">Membrane</keyword>
<gene>
    <name evidence="4" type="primary">LOC107271429</name>
</gene>
<feature type="transmembrane region" description="Helical" evidence="1">
    <location>
        <begin position="86"/>
        <end position="108"/>
    </location>
</feature>
<keyword evidence="1" id="KW-1133">Transmembrane helix</keyword>
<evidence type="ECO:0000313" key="3">
    <source>
        <dbReference type="Proteomes" id="UP000694920"/>
    </source>
</evidence>
<keyword evidence="1" id="KW-0812">Transmembrane</keyword>
<feature type="transmembrane region" description="Helical" evidence="1">
    <location>
        <begin position="148"/>
        <end position="172"/>
    </location>
</feature>
<dbReference type="KEGG" id="ccin:107271429"/>
<dbReference type="Proteomes" id="UP000694920">
    <property type="component" value="Unplaced"/>
</dbReference>
<dbReference type="AlphaFoldDB" id="A0AAJ7C6F1"/>
<dbReference type="RefSeq" id="XP_015602908.1">
    <property type="nucleotide sequence ID" value="XM_015747422.1"/>
</dbReference>
<feature type="signal peptide" evidence="2">
    <location>
        <begin position="1"/>
        <end position="27"/>
    </location>
</feature>
<evidence type="ECO:0000256" key="1">
    <source>
        <dbReference type="SAM" id="Phobius"/>
    </source>
</evidence>
<organism evidence="3 4">
    <name type="scientific">Cephus cinctus</name>
    <name type="common">Wheat stem sawfly</name>
    <dbReference type="NCBI Taxonomy" id="211228"/>
    <lineage>
        <taxon>Eukaryota</taxon>
        <taxon>Metazoa</taxon>
        <taxon>Ecdysozoa</taxon>
        <taxon>Arthropoda</taxon>
        <taxon>Hexapoda</taxon>
        <taxon>Insecta</taxon>
        <taxon>Pterygota</taxon>
        <taxon>Neoptera</taxon>
        <taxon>Endopterygota</taxon>
        <taxon>Hymenoptera</taxon>
        <taxon>Cephoidea</taxon>
        <taxon>Cephidae</taxon>
        <taxon>Cephus</taxon>
    </lineage>
</organism>
<keyword evidence="2" id="KW-0732">Signal</keyword>
<reference evidence="4" key="1">
    <citation type="submission" date="2025-08" db="UniProtKB">
        <authorList>
            <consortium name="RefSeq"/>
        </authorList>
    </citation>
    <scope>IDENTIFICATION</scope>
</reference>
<dbReference type="GeneID" id="107271429"/>
<name>A0AAJ7C6F1_CEPCN</name>
<feature type="chain" id="PRO_5042606120" evidence="2">
    <location>
        <begin position="28"/>
        <end position="175"/>
    </location>
</feature>
<evidence type="ECO:0000313" key="4">
    <source>
        <dbReference type="RefSeq" id="XP_015602908.1"/>
    </source>
</evidence>
<sequence>MATSTLMKFSLVTVIVVLSSYISSTEAVTACPVASGASSTTILNAYNCTVSRCQTALSNCSGPNCSKGNAIIVILQVQLFIAFRNFVGTCTSCSLSLVNIVNAILRLIAIVVTQLLIILQLAVVTLVNVLTAIGVVTVQLVICTNLLTVVVGATALIAVLNLLVNACLNAMLSCI</sequence>
<evidence type="ECO:0000256" key="2">
    <source>
        <dbReference type="SAM" id="SignalP"/>
    </source>
</evidence>